<evidence type="ECO:0000259" key="3">
    <source>
        <dbReference type="Pfam" id="PF01007"/>
    </source>
</evidence>
<feature type="transmembrane region" description="Helical" evidence="2">
    <location>
        <begin position="54"/>
        <end position="77"/>
    </location>
</feature>
<keyword evidence="2" id="KW-0472">Membrane</keyword>
<proteinExistence type="inferred from homology"/>
<dbReference type="InterPro" id="IPR016449">
    <property type="entry name" value="K_chnl_inward-rec_Kir"/>
</dbReference>
<dbReference type="PANTHER" id="PTHR11767:SF113">
    <property type="entry name" value="INWARDLY RECTIFYING POTASSIUM CHANNEL 2, ISOFORM D"/>
    <property type="match status" value="1"/>
</dbReference>
<protein>
    <recommendedName>
        <fullName evidence="3">Potassium channel inwardly rectifying transmembrane domain-containing protein</fullName>
    </recommendedName>
</protein>
<dbReference type="GO" id="GO:0005886">
    <property type="term" value="C:plasma membrane"/>
    <property type="evidence" value="ECO:0007669"/>
    <property type="project" value="TreeGrafter"/>
</dbReference>
<evidence type="ECO:0000313" key="5">
    <source>
        <dbReference type="Proteomes" id="UP001162156"/>
    </source>
</evidence>
<dbReference type="Gene3D" id="2.60.40.1400">
    <property type="entry name" value="G protein-activated inward rectifier potassium channel 1"/>
    <property type="match status" value="1"/>
</dbReference>
<dbReference type="Gene3D" id="1.10.287.70">
    <property type="match status" value="1"/>
</dbReference>
<keyword evidence="1" id="KW-0851">Voltage-gated channel</keyword>
<keyword evidence="1" id="KW-0813">Transport</keyword>
<keyword evidence="1" id="KW-0630">Potassium</keyword>
<keyword evidence="1 2" id="KW-0812">Transmembrane</keyword>
<keyword evidence="1" id="KW-0406">Ion transport</keyword>
<dbReference type="Pfam" id="PF01007">
    <property type="entry name" value="IRK"/>
    <property type="match status" value="1"/>
</dbReference>
<dbReference type="GO" id="GO:0005242">
    <property type="term" value="F:inward rectifier potassium channel activity"/>
    <property type="evidence" value="ECO:0007669"/>
    <property type="project" value="InterPro"/>
</dbReference>
<dbReference type="InterPro" id="IPR040445">
    <property type="entry name" value="Kir_TM"/>
</dbReference>
<gene>
    <name evidence="4" type="ORF">NQ314_003544</name>
</gene>
<keyword evidence="2" id="KW-1133">Transmembrane helix</keyword>
<name>A0AAV8ZPK1_9CUCU</name>
<dbReference type="Proteomes" id="UP001162156">
    <property type="component" value="Unassembled WGS sequence"/>
</dbReference>
<dbReference type="PANTHER" id="PTHR11767">
    <property type="entry name" value="INWARD RECTIFIER POTASSIUM CHANNEL"/>
    <property type="match status" value="1"/>
</dbReference>
<keyword evidence="5" id="KW-1185">Reference proteome</keyword>
<feature type="domain" description="Potassium channel inwardly rectifying transmembrane" evidence="3">
    <location>
        <begin position="19"/>
        <end position="102"/>
    </location>
</feature>
<keyword evidence="1" id="KW-0633">Potassium transport</keyword>
<evidence type="ECO:0000256" key="2">
    <source>
        <dbReference type="SAM" id="Phobius"/>
    </source>
</evidence>
<organism evidence="4 5">
    <name type="scientific">Rhamnusium bicolor</name>
    <dbReference type="NCBI Taxonomy" id="1586634"/>
    <lineage>
        <taxon>Eukaryota</taxon>
        <taxon>Metazoa</taxon>
        <taxon>Ecdysozoa</taxon>
        <taxon>Arthropoda</taxon>
        <taxon>Hexapoda</taxon>
        <taxon>Insecta</taxon>
        <taxon>Pterygota</taxon>
        <taxon>Neoptera</taxon>
        <taxon>Endopterygota</taxon>
        <taxon>Coleoptera</taxon>
        <taxon>Polyphaga</taxon>
        <taxon>Cucujiformia</taxon>
        <taxon>Chrysomeloidea</taxon>
        <taxon>Cerambycidae</taxon>
        <taxon>Lepturinae</taxon>
        <taxon>Rhagiini</taxon>
        <taxon>Rhamnusium</taxon>
    </lineage>
</organism>
<keyword evidence="1" id="KW-0407">Ion channel</keyword>
<dbReference type="EMBL" id="JANEYF010001014">
    <property type="protein sequence ID" value="KAJ8966396.1"/>
    <property type="molecule type" value="Genomic_DNA"/>
</dbReference>
<evidence type="ECO:0000256" key="1">
    <source>
        <dbReference type="RuleBase" id="RU003822"/>
    </source>
</evidence>
<dbReference type="GO" id="GO:0034702">
    <property type="term" value="C:monoatomic ion channel complex"/>
    <property type="evidence" value="ECO:0007669"/>
    <property type="project" value="UniProtKB-KW"/>
</dbReference>
<accession>A0AAV8ZPK1</accession>
<dbReference type="GO" id="GO:1990573">
    <property type="term" value="P:potassium ion import across plasma membrane"/>
    <property type="evidence" value="ECO:0007669"/>
    <property type="project" value="TreeGrafter"/>
</dbReference>
<comment type="similarity">
    <text evidence="1">Belongs to the inward rectifier-type potassium channel (TC 1.A.2.1) family.</text>
</comment>
<comment type="caution">
    <text evidence="4">The sequence shown here is derived from an EMBL/GenBank/DDBJ whole genome shotgun (WGS) entry which is preliminary data.</text>
</comment>
<dbReference type="AlphaFoldDB" id="A0AAV8ZPK1"/>
<dbReference type="InterPro" id="IPR013518">
    <property type="entry name" value="K_chnl_inward-rec_Kir_cyto"/>
</dbReference>
<dbReference type="SUPFAM" id="SSF81324">
    <property type="entry name" value="Voltage-gated potassium channels"/>
    <property type="match status" value="1"/>
</dbReference>
<reference evidence="4" key="1">
    <citation type="journal article" date="2023" name="Insect Mol. Biol.">
        <title>Genome sequencing provides insights into the evolution of gene families encoding plant cell wall-degrading enzymes in longhorned beetles.</title>
        <authorList>
            <person name="Shin N.R."/>
            <person name="Okamura Y."/>
            <person name="Kirsch R."/>
            <person name="Pauchet Y."/>
        </authorList>
    </citation>
    <scope>NUCLEOTIDE SEQUENCE</scope>
    <source>
        <strain evidence="4">RBIC_L_NR</strain>
    </source>
</reference>
<comment type="subcellular location">
    <subcellularLocation>
        <location evidence="1">Membrane</location>
        <topology evidence="1">Multi-pass membrane protein</topology>
    </subcellularLocation>
</comment>
<dbReference type="GO" id="GO:0034765">
    <property type="term" value="P:regulation of monoatomic ion transmembrane transport"/>
    <property type="evidence" value="ECO:0007669"/>
    <property type="project" value="TreeGrafter"/>
</dbReference>
<evidence type="ECO:0000313" key="4">
    <source>
        <dbReference type="EMBL" id="KAJ8966396.1"/>
    </source>
</evidence>
<sequence>MNLKSRSSFINCFNLARIIRKSGRLNIFLTKLPHKNISYIRDLGNTLLTIRWRWILITLVLVNFACFLMFGVLWYLMALNSGDFDKNNTEPCIVNSNTFTGITI</sequence>